<evidence type="ECO:0000313" key="3">
    <source>
        <dbReference type="Proteomes" id="UP000291469"/>
    </source>
</evidence>
<gene>
    <name evidence="2" type="ORF">ER308_05350</name>
</gene>
<dbReference type="Proteomes" id="UP000291469">
    <property type="component" value="Chromosome"/>
</dbReference>
<name>A0A411YD04_9ACTN</name>
<accession>A0A411YD04</accession>
<dbReference type="RefSeq" id="WP_131154024.1">
    <property type="nucleotide sequence ID" value="NZ_CP036402.1"/>
</dbReference>
<organism evidence="2 3">
    <name type="scientific">Egibacter rhizosphaerae</name>
    <dbReference type="NCBI Taxonomy" id="1670831"/>
    <lineage>
        <taxon>Bacteria</taxon>
        <taxon>Bacillati</taxon>
        <taxon>Actinomycetota</taxon>
        <taxon>Nitriliruptoria</taxon>
        <taxon>Egibacterales</taxon>
        <taxon>Egibacteraceae</taxon>
        <taxon>Egibacter</taxon>
    </lineage>
</organism>
<dbReference type="OrthoDB" id="5243606at2"/>
<evidence type="ECO:0000259" key="1">
    <source>
        <dbReference type="PROSITE" id="PS51671"/>
    </source>
</evidence>
<dbReference type="SUPFAM" id="SSF55021">
    <property type="entry name" value="ACT-like"/>
    <property type="match status" value="1"/>
</dbReference>
<dbReference type="KEGG" id="erz:ER308_05350"/>
<keyword evidence="3" id="KW-1185">Reference proteome</keyword>
<proteinExistence type="predicted"/>
<sequence length="193" mass="20290">MEVMMRCAVPDKPGSLAHLAGVISDAGGDIQAVEVVEHVVDADGSGRAIDDLVVVIDGEAGANLLDRVRDLPDIELVHAGPSRGHPGDAVTRIAVALEALLTGQTEPDRGGATLLGGQLRAHEARVVSRSQAPEPHGRRLVFDWGRDVLVVERDYRFADAERERADALVRLCQLVAGPGDAAVTPATSPPDHG</sequence>
<protein>
    <submittedName>
        <fullName evidence="2">ACT domain-containing protein</fullName>
    </submittedName>
</protein>
<dbReference type="EMBL" id="CP036402">
    <property type="protein sequence ID" value="QBI19027.1"/>
    <property type="molecule type" value="Genomic_DNA"/>
</dbReference>
<reference evidence="2 3" key="1">
    <citation type="submission" date="2019-01" db="EMBL/GenBank/DDBJ databases">
        <title>Egibacter rhizosphaerae EGI 80759T.</title>
        <authorList>
            <person name="Chen D.-D."/>
            <person name="Tian Y."/>
            <person name="Jiao J.-Y."/>
            <person name="Zhang X.-T."/>
            <person name="Zhang Y.-G."/>
            <person name="Zhang Y."/>
            <person name="Xiao M."/>
            <person name="Shu W.-S."/>
            <person name="Li W.-J."/>
        </authorList>
    </citation>
    <scope>NUCLEOTIDE SEQUENCE [LARGE SCALE GENOMIC DNA]</scope>
    <source>
        <strain evidence="2 3">EGI 80759</strain>
    </source>
</reference>
<evidence type="ECO:0000313" key="2">
    <source>
        <dbReference type="EMBL" id="QBI19027.1"/>
    </source>
</evidence>
<dbReference type="AlphaFoldDB" id="A0A411YD04"/>
<dbReference type="PROSITE" id="PS51671">
    <property type="entry name" value="ACT"/>
    <property type="match status" value="1"/>
</dbReference>
<dbReference type="InterPro" id="IPR045865">
    <property type="entry name" value="ACT-like_dom_sf"/>
</dbReference>
<dbReference type="Gene3D" id="3.30.70.260">
    <property type="match status" value="1"/>
</dbReference>
<feature type="domain" description="ACT" evidence="1">
    <location>
        <begin position="4"/>
        <end position="83"/>
    </location>
</feature>
<dbReference type="InterPro" id="IPR002912">
    <property type="entry name" value="ACT_dom"/>
</dbReference>